<dbReference type="Pfam" id="PF03318">
    <property type="entry name" value="ETX_MTX2"/>
    <property type="match status" value="1"/>
</dbReference>
<dbReference type="Gene3D" id="2.170.15.10">
    <property type="entry name" value="Proaerolysin, chain A, domain 3"/>
    <property type="match status" value="1"/>
</dbReference>
<dbReference type="PANTHER" id="PTHR34007:SF1">
    <property type="entry name" value="AEROLYSIN-LIKE PROTEIN-RELATED"/>
    <property type="match status" value="1"/>
</dbReference>
<name>V5HCQ5_IXORI</name>
<dbReference type="AlphaFoldDB" id="V5HCQ5"/>
<evidence type="ECO:0000313" key="2">
    <source>
        <dbReference type="EMBL" id="JAB71048.1"/>
    </source>
</evidence>
<evidence type="ECO:0000256" key="1">
    <source>
        <dbReference type="SAM" id="SignalP"/>
    </source>
</evidence>
<sequence>MAGSGSLLLGAVFLLALAMQQTGAAKPRVFDLPKKIQEFVNQESKKHNMPVNWWNMHGNHSHLIEFAAKYRKYKVSTTVGSLKYGNVSKSSVLPKVLHTEWSHNSMPTEPLIVTVKRTKTLTHQYSWQTENSFSVGTSLSIKVGLPGMADVTSTFSTSVSLTKTDGQVHTESEKYTIEQDVTVPPMKSAKIEWVVTDVTQEIPWTAQINIEGWFAVWFREKVNDHYLWFYEVKDLKDPLLEETKKGVRYTAKGIFNGVHGTEAHLRVSQYDIPLALNHFKGKPEEPTDVYIIPLPSPHVRRR</sequence>
<organism evidence="2">
    <name type="scientific">Ixodes ricinus</name>
    <name type="common">Common tick</name>
    <name type="synonym">Acarus ricinus</name>
    <dbReference type="NCBI Taxonomy" id="34613"/>
    <lineage>
        <taxon>Eukaryota</taxon>
        <taxon>Metazoa</taxon>
        <taxon>Ecdysozoa</taxon>
        <taxon>Arthropoda</taxon>
        <taxon>Chelicerata</taxon>
        <taxon>Arachnida</taxon>
        <taxon>Acari</taxon>
        <taxon>Parasitiformes</taxon>
        <taxon>Ixodida</taxon>
        <taxon>Ixodoidea</taxon>
        <taxon>Ixodidae</taxon>
        <taxon>Ixodinae</taxon>
        <taxon>Ixodes</taxon>
    </lineage>
</organism>
<feature type="chain" id="PRO_5004735722" evidence="1">
    <location>
        <begin position="25"/>
        <end position="302"/>
    </location>
</feature>
<dbReference type="SUPFAM" id="SSF56973">
    <property type="entry name" value="Aerolisin/ETX pore-forming domain"/>
    <property type="match status" value="1"/>
</dbReference>
<reference evidence="2" key="1">
    <citation type="journal article" date="2015" name="Sci. Rep.">
        <title>Tissue- and time-dependent transcription in Ixodes ricinus salivary glands and midguts when blood feeding on the vertebrate host.</title>
        <authorList>
            <person name="Kotsyfakis M."/>
            <person name="Schwarz A."/>
            <person name="Erhart J."/>
            <person name="Ribeiro J.M."/>
        </authorList>
    </citation>
    <scope>NUCLEOTIDE SEQUENCE</scope>
    <source>
        <tissue evidence="2">Salivary gland and midgut</tissue>
    </source>
</reference>
<keyword evidence="1" id="KW-0732">Signal</keyword>
<dbReference type="InterPro" id="IPR004991">
    <property type="entry name" value="Aerolysin-like"/>
</dbReference>
<protein>
    <submittedName>
        <fullName evidence="2">Putative cytotoxin</fullName>
    </submittedName>
</protein>
<dbReference type="InterPro" id="IPR053280">
    <property type="entry name" value="Aerolysin-like_pore-former"/>
</dbReference>
<feature type="signal peptide" evidence="1">
    <location>
        <begin position="1"/>
        <end position="24"/>
    </location>
</feature>
<dbReference type="PANTHER" id="PTHR34007">
    <property type="entry name" value="AEROLYSIN-LIKE PROTEIN-RELATED"/>
    <property type="match status" value="1"/>
</dbReference>
<dbReference type="CDD" id="cd20237">
    <property type="entry name" value="PFM_LIN24-like"/>
    <property type="match status" value="1"/>
</dbReference>
<accession>V5HCQ5</accession>
<dbReference type="EMBL" id="GANP01013420">
    <property type="protein sequence ID" value="JAB71048.1"/>
    <property type="molecule type" value="mRNA"/>
</dbReference>
<proteinExistence type="evidence at transcript level"/>